<feature type="transmembrane region" description="Helical" evidence="9">
    <location>
        <begin position="187"/>
        <end position="207"/>
    </location>
</feature>
<sequence>MGAALNRIVSSLQKSGTLINSLIAALTIGGQQLFSSFTFRCPCQVGKNFYYGSAFLVIPALILLVAGYALRSQMWTISNEYCCKCAPPHRRISLLERKLACLRFCNITGRALIAPLTWLVTTLMTGTYYECAASEFVSVDHYPVFDNINASKREEILAGFPCCTSAPPDMNLVRDEVSLLHRYQSQMLGWILITLASITALVSCCVVRCCSPLTSLQHCYWTNHLHHERELFEQAAEQHSRLLILQRIKKLFGFVPGSEDVKHVRIPSCQDWKDISAPSLLCLGKDLQGHYSFLGDQEHEDEVNEESKSRGIELKP</sequence>
<name>A0A6J2LH84_9CHIR</name>
<evidence type="ECO:0000256" key="6">
    <source>
        <dbReference type="ARBA" id="ARBA00023065"/>
    </source>
</evidence>
<keyword evidence="11" id="KW-1185">Reference proteome</keyword>
<dbReference type="PANTHER" id="PTHR32261">
    <property type="entry name" value="CALCIUM HOMEOSTASIS MODULATOR PROTEIN"/>
    <property type="match status" value="1"/>
</dbReference>
<evidence type="ECO:0000256" key="5">
    <source>
        <dbReference type="ARBA" id="ARBA00022989"/>
    </source>
</evidence>
<evidence type="ECO:0000256" key="7">
    <source>
        <dbReference type="ARBA" id="ARBA00023136"/>
    </source>
</evidence>
<organism evidence="11 13">
    <name type="scientific">Phyllostomus discolor</name>
    <name type="common">pale spear-nosed bat</name>
    <dbReference type="NCBI Taxonomy" id="89673"/>
    <lineage>
        <taxon>Eukaryota</taxon>
        <taxon>Metazoa</taxon>
        <taxon>Chordata</taxon>
        <taxon>Craniata</taxon>
        <taxon>Vertebrata</taxon>
        <taxon>Euteleostomi</taxon>
        <taxon>Mammalia</taxon>
        <taxon>Eutheria</taxon>
        <taxon>Laurasiatheria</taxon>
        <taxon>Chiroptera</taxon>
        <taxon>Yangochiroptera</taxon>
        <taxon>Phyllostomidae</taxon>
        <taxon>Phyllostominae</taxon>
        <taxon>Phyllostomus</taxon>
    </lineage>
</organism>
<dbReference type="GO" id="GO:0005261">
    <property type="term" value="F:monoatomic cation channel activity"/>
    <property type="evidence" value="ECO:0007669"/>
    <property type="project" value="TreeGrafter"/>
</dbReference>
<gene>
    <name evidence="13" type="primary">CALHM4</name>
    <name evidence="10" type="ORF">HJG60_001999</name>
</gene>
<evidence type="ECO:0000313" key="12">
    <source>
        <dbReference type="Proteomes" id="UP000664940"/>
    </source>
</evidence>
<dbReference type="GeneID" id="114494475"/>
<dbReference type="InterPro" id="IPR029569">
    <property type="entry name" value="CALHM"/>
</dbReference>
<keyword evidence="3" id="KW-0813">Transport</keyword>
<dbReference type="Proteomes" id="UP000664940">
    <property type="component" value="Unassembled WGS sequence"/>
</dbReference>
<dbReference type="GO" id="GO:1904669">
    <property type="term" value="P:ATP export"/>
    <property type="evidence" value="ECO:0007669"/>
    <property type="project" value="UniProtKB-ARBA"/>
</dbReference>
<reference evidence="13" key="2">
    <citation type="submission" date="2025-04" db="UniProtKB">
        <authorList>
            <consortium name="RefSeq"/>
        </authorList>
    </citation>
    <scope>IDENTIFICATION</scope>
    <source>
        <tissue evidence="13">Muscle</tissue>
    </source>
</reference>
<reference evidence="10 12" key="1">
    <citation type="journal article" date="2020" name="Nature">
        <title>Six reference-quality genomes reveal evolution of bat adaptations.</title>
        <authorList>
            <person name="Jebb D."/>
            <person name="Huang Z."/>
            <person name="Pippel M."/>
            <person name="Hughes G.M."/>
            <person name="Lavrichenko K."/>
            <person name="Devanna P."/>
            <person name="Winkler S."/>
            <person name="Jermiin L.S."/>
            <person name="Skirmuntt E.C."/>
            <person name="Katzourakis A."/>
            <person name="Burkitt-Gray L."/>
            <person name="Ray D.A."/>
            <person name="Sullivan K.A.M."/>
            <person name="Roscito J.G."/>
            <person name="Kirilenko B.M."/>
            <person name="Davalos L.M."/>
            <person name="Corthals A.P."/>
            <person name="Power M.L."/>
            <person name="Jones G."/>
            <person name="Ransome R.D."/>
            <person name="Dechmann D.K.N."/>
            <person name="Locatelli A.G."/>
            <person name="Puechmaille S.J."/>
            <person name="Fedrigo O."/>
            <person name="Jarvis E.D."/>
            <person name="Hiller M."/>
            <person name="Vernes S.C."/>
            <person name="Myers E.W."/>
            <person name="Teeling E.C."/>
        </authorList>
    </citation>
    <scope>NUCLEOTIDE SEQUENCE [LARGE SCALE GENOMIC DNA]</scope>
    <source>
        <strain evidence="10">Bat1K_MPI-CBG_1</strain>
    </source>
</reference>
<protein>
    <submittedName>
        <fullName evidence="10">Calcium homeostasis modulator family member 4</fullName>
    </submittedName>
    <submittedName>
        <fullName evidence="13">Calcium homeostasis modulator protein 4</fullName>
    </submittedName>
</protein>
<dbReference type="GO" id="GO:0005886">
    <property type="term" value="C:plasma membrane"/>
    <property type="evidence" value="ECO:0007669"/>
    <property type="project" value="TreeGrafter"/>
</dbReference>
<evidence type="ECO:0000256" key="8">
    <source>
        <dbReference type="ARBA" id="ARBA00023303"/>
    </source>
</evidence>
<keyword evidence="6" id="KW-0406">Ion transport</keyword>
<dbReference type="RefSeq" id="XP_028365428.1">
    <property type="nucleotide sequence ID" value="XM_028509627.2"/>
</dbReference>
<evidence type="ECO:0000313" key="10">
    <source>
        <dbReference type="EMBL" id="KAF6112984.1"/>
    </source>
</evidence>
<comment type="subcellular location">
    <subcellularLocation>
        <location evidence="1">Membrane</location>
        <topology evidence="1">Multi-pass membrane protein</topology>
    </subcellularLocation>
</comment>
<dbReference type="OrthoDB" id="9827748at2759"/>
<dbReference type="Pfam" id="PF14798">
    <property type="entry name" value="Ca_hom_mod"/>
    <property type="match status" value="1"/>
</dbReference>
<evidence type="ECO:0000313" key="13">
    <source>
        <dbReference type="RefSeq" id="XP_028365428.1"/>
    </source>
</evidence>
<dbReference type="KEGG" id="pdic:114494475"/>
<dbReference type="AlphaFoldDB" id="A0A6J2LH84"/>
<keyword evidence="5 9" id="KW-1133">Transmembrane helix</keyword>
<evidence type="ECO:0000256" key="3">
    <source>
        <dbReference type="ARBA" id="ARBA00022448"/>
    </source>
</evidence>
<feature type="transmembrane region" description="Helical" evidence="9">
    <location>
        <begin position="49"/>
        <end position="70"/>
    </location>
</feature>
<evidence type="ECO:0000256" key="2">
    <source>
        <dbReference type="ARBA" id="ARBA00008497"/>
    </source>
</evidence>
<comment type="similarity">
    <text evidence="2">Belongs to the CALHM family.</text>
</comment>
<feature type="transmembrane region" description="Helical" evidence="9">
    <location>
        <begin position="100"/>
        <end position="120"/>
    </location>
</feature>
<evidence type="ECO:0000313" key="11">
    <source>
        <dbReference type="Proteomes" id="UP000504628"/>
    </source>
</evidence>
<evidence type="ECO:0000256" key="4">
    <source>
        <dbReference type="ARBA" id="ARBA00022692"/>
    </source>
</evidence>
<dbReference type="EMBL" id="JABVXQ010000004">
    <property type="protein sequence ID" value="KAF6112984.1"/>
    <property type="molecule type" value="Genomic_DNA"/>
</dbReference>
<dbReference type="CTD" id="221301"/>
<evidence type="ECO:0000256" key="9">
    <source>
        <dbReference type="SAM" id="Phobius"/>
    </source>
</evidence>
<evidence type="ECO:0000256" key="1">
    <source>
        <dbReference type="ARBA" id="ARBA00004141"/>
    </source>
</evidence>
<dbReference type="PANTHER" id="PTHR32261:SF5">
    <property type="entry name" value="CALCIUM HOMEOSTASIS MODULATOR PROTEIN 4"/>
    <property type="match status" value="1"/>
</dbReference>
<proteinExistence type="inferred from homology"/>
<dbReference type="Proteomes" id="UP000504628">
    <property type="component" value="Chromosome 4"/>
</dbReference>
<keyword evidence="7 9" id="KW-0472">Membrane</keyword>
<feature type="transmembrane region" description="Helical" evidence="9">
    <location>
        <begin position="17"/>
        <end position="37"/>
    </location>
</feature>
<accession>A0A6J2LH84</accession>
<keyword evidence="8" id="KW-0407">Ion channel</keyword>
<keyword evidence="4 9" id="KW-0812">Transmembrane</keyword>